<organism evidence="2 3">
    <name type="scientific">Araneus ventricosus</name>
    <name type="common">Orbweaver spider</name>
    <name type="synonym">Epeira ventricosa</name>
    <dbReference type="NCBI Taxonomy" id="182803"/>
    <lineage>
        <taxon>Eukaryota</taxon>
        <taxon>Metazoa</taxon>
        <taxon>Ecdysozoa</taxon>
        <taxon>Arthropoda</taxon>
        <taxon>Chelicerata</taxon>
        <taxon>Arachnida</taxon>
        <taxon>Araneae</taxon>
        <taxon>Araneomorphae</taxon>
        <taxon>Entelegynae</taxon>
        <taxon>Araneoidea</taxon>
        <taxon>Araneidae</taxon>
        <taxon>Araneus</taxon>
    </lineage>
</organism>
<evidence type="ECO:0000313" key="2">
    <source>
        <dbReference type="EMBL" id="GBN91730.1"/>
    </source>
</evidence>
<name>A0A4Y2SVW1_ARAVE</name>
<sequence>NQLGRGGPVVKSELQGRRVPGSKPDSIEDSPVLQLPPSRSLPGRQSVAERPLFPFPCTCAKQPVPNGVNRFTRFLFFGRQLFKSQMSAIKGDDDGGLRKRRSVKRMDEKCKAEK</sequence>
<accession>A0A4Y2SVW1</accession>
<evidence type="ECO:0000256" key="1">
    <source>
        <dbReference type="SAM" id="MobiDB-lite"/>
    </source>
</evidence>
<keyword evidence="3" id="KW-1185">Reference proteome</keyword>
<evidence type="ECO:0000313" key="3">
    <source>
        <dbReference type="Proteomes" id="UP000499080"/>
    </source>
</evidence>
<proteinExistence type="predicted"/>
<feature type="region of interest" description="Disordered" evidence="1">
    <location>
        <begin position="1"/>
        <end position="46"/>
    </location>
</feature>
<feature type="region of interest" description="Disordered" evidence="1">
    <location>
        <begin position="89"/>
        <end position="114"/>
    </location>
</feature>
<dbReference type="AlphaFoldDB" id="A0A4Y2SVW1"/>
<dbReference type="EMBL" id="BGPR01024034">
    <property type="protein sequence ID" value="GBN91730.1"/>
    <property type="molecule type" value="Genomic_DNA"/>
</dbReference>
<feature type="non-terminal residue" evidence="2">
    <location>
        <position position="1"/>
    </location>
</feature>
<comment type="caution">
    <text evidence="2">The sequence shown here is derived from an EMBL/GenBank/DDBJ whole genome shotgun (WGS) entry which is preliminary data.</text>
</comment>
<feature type="compositionally biased region" description="Basic and acidic residues" evidence="1">
    <location>
        <begin position="104"/>
        <end position="114"/>
    </location>
</feature>
<reference evidence="2 3" key="1">
    <citation type="journal article" date="2019" name="Sci. Rep.">
        <title>Orb-weaving spider Araneus ventricosus genome elucidates the spidroin gene catalogue.</title>
        <authorList>
            <person name="Kono N."/>
            <person name="Nakamura H."/>
            <person name="Ohtoshi R."/>
            <person name="Moran D.A.P."/>
            <person name="Shinohara A."/>
            <person name="Yoshida Y."/>
            <person name="Fujiwara M."/>
            <person name="Mori M."/>
            <person name="Tomita M."/>
            <person name="Arakawa K."/>
        </authorList>
    </citation>
    <scope>NUCLEOTIDE SEQUENCE [LARGE SCALE GENOMIC DNA]</scope>
</reference>
<protein>
    <submittedName>
        <fullName evidence="2">Uncharacterized protein</fullName>
    </submittedName>
</protein>
<dbReference type="Proteomes" id="UP000499080">
    <property type="component" value="Unassembled WGS sequence"/>
</dbReference>
<gene>
    <name evidence="2" type="ORF">AVEN_163428_1</name>
</gene>